<evidence type="ECO:0000256" key="1">
    <source>
        <dbReference type="SAM" id="MobiDB-lite"/>
    </source>
</evidence>
<proteinExistence type="predicted"/>
<evidence type="ECO:0000313" key="3">
    <source>
        <dbReference type="Proteomes" id="UP001498421"/>
    </source>
</evidence>
<feature type="compositionally biased region" description="Basic and acidic residues" evidence="1">
    <location>
        <begin position="1"/>
        <end position="10"/>
    </location>
</feature>
<comment type="caution">
    <text evidence="2">The sequence shown here is derived from an EMBL/GenBank/DDBJ whole genome shotgun (WGS) entry which is preliminary data.</text>
</comment>
<feature type="region of interest" description="Disordered" evidence="1">
    <location>
        <begin position="1"/>
        <end position="20"/>
    </location>
</feature>
<evidence type="ECO:0000313" key="2">
    <source>
        <dbReference type="EMBL" id="KAK7432878.1"/>
    </source>
</evidence>
<sequence length="75" mass="8041">MAKSDTETKHAHVVQFSDDAAGLTAIGKTQAFDSPPESGSKSAINQEQAVLALMGQRFKKKGSTITHGKHEEEDD</sequence>
<dbReference type="EMBL" id="JAZAVK010000002">
    <property type="protein sequence ID" value="KAK7432878.1"/>
    <property type="molecule type" value="Genomic_DNA"/>
</dbReference>
<accession>A0ABR1IH16</accession>
<gene>
    <name evidence="2" type="ORF">QQZ08_000349</name>
</gene>
<name>A0ABR1IH16_9HYPO</name>
<organism evidence="2 3">
    <name type="scientific">Neonectria magnoliae</name>
    <dbReference type="NCBI Taxonomy" id="2732573"/>
    <lineage>
        <taxon>Eukaryota</taxon>
        <taxon>Fungi</taxon>
        <taxon>Dikarya</taxon>
        <taxon>Ascomycota</taxon>
        <taxon>Pezizomycotina</taxon>
        <taxon>Sordariomycetes</taxon>
        <taxon>Hypocreomycetidae</taxon>
        <taxon>Hypocreales</taxon>
        <taxon>Nectriaceae</taxon>
        <taxon>Neonectria</taxon>
    </lineage>
</organism>
<reference evidence="2 3" key="1">
    <citation type="journal article" date="2025" name="Microbiol. Resour. Announc.">
        <title>Draft genome sequences for Neonectria magnoliae and Neonectria punicea, canker pathogens of Liriodendron tulipifera and Acer saccharum in West Virginia.</title>
        <authorList>
            <person name="Petronek H.M."/>
            <person name="Kasson M.T."/>
            <person name="Metheny A.M."/>
            <person name="Stauder C.M."/>
            <person name="Lovett B."/>
            <person name="Lynch S.C."/>
            <person name="Garnas J.R."/>
            <person name="Kasson L.R."/>
            <person name="Stajich J.E."/>
        </authorList>
    </citation>
    <scope>NUCLEOTIDE SEQUENCE [LARGE SCALE GENOMIC DNA]</scope>
    <source>
        <strain evidence="2 3">NRRL 64651</strain>
    </source>
</reference>
<dbReference type="Proteomes" id="UP001498421">
    <property type="component" value="Unassembled WGS sequence"/>
</dbReference>
<keyword evidence="3" id="KW-1185">Reference proteome</keyword>
<protein>
    <submittedName>
        <fullName evidence="2">Uncharacterized protein</fullName>
    </submittedName>
</protein>